<sequence>MAAGYPIDSVSNMYPAMGGYVFRLCAVLFEGLEFDAAVLRRAVRHVAPQFPVMCSHLVKTFFGYRHVPARDLDVVAFGEPPVQNPEMFDTDKPCFRLYIRGRRLAMDVFHANADGVAAVTFLKALLTAYADMQKGRPALPAVVPPERDLLDPYKLYYKPVKPAKLLEKPAFWGPLPAPKNGNYYIRFSTFTMDAADLRRQTKPQGFSINDFLSAAVYFAILRATDAGKSDLPVSLSVPIDLRAFFGSHTQRNFAYYTNIRFDRDVCGADFARAMQTAHDGVRKAAGEAGVRAGVATTYLAANNPVTRFSPRAAREFAIRKAYRHVAGGSITTTLSNLGAHRLDGAAGELVERLELYLGAGYRGFNTSAVGLNGRVTLCTACGTDSPVLEKALLDVLETRGVPCKWEHFAYKNRALIEEPQEILLDK</sequence>
<dbReference type="AlphaFoldDB" id="A0A9D1LF20"/>
<dbReference type="EMBL" id="DVMW01000039">
    <property type="protein sequence ID" value="HIU36297.1"/>
    <property type="molecule type" value="Genomic_DNA"/>
</dbReference>
<name>A0A9D1LF20_9FIRM</name>
<dbReference type="Proteomes" id="UP000824071">
    <property type="component" value="Unassembled WGS sequence"/>
</dbReference>
<proteinExistence type="predicted"/>
<reference evidence="1" key="1">
    <citation type="submission" date="2020-10" db="EMBL/GenBank/DDBJ databases">
        <authorList>
            <person name="Gilroy R."/>
        </authorList>
    </citation>
    <scope>NUCLEOTIDE SEQUENCE</scope>
    <source>
        <strain evidence="1">ChiGjej1B1-19959</strain>
    </source>
</reference>
<evidence type="ECO:0000313" key="1">
    <source>
        <dbReference type="EMBL" id="HIU36297.1"/>
    </source>
</evidence>
<evidence type="ECO:0000313" key="2">
    <source>
        <dbReference type="Proteomes" id="UP000824071"/>
    </source>
</evidence>
<organism evidence="1 2">
    <name type="scientific">Candidatus Fimenecus excrementigallinarum</name>
    <dbReference type="NCBI Taxonomy" id="2840816"/>
    <lineage>
        <taxon>Bacteria</taxon>
        <taxon>Bacillati</taxon>
        <taxon>Bacillota</taxon>
        <taxon>Clostridia</taxon>
        <taxon>Candidatus Fimenecus</taxon>
    </lineage>
</organism>
<gene>
    <name evidence="1" type="ORF">IAC53_06830</name>
</gene>
<accession>A0A9D1LF20</accession>
<reference evidence="1" key="2">
    <citation type="journal article" date="2021" name="PeerJ">
        <title>Extensive microbial diversity within the chicken gut microbiome revealed by metagenomics and culture.</title>
        <authorList>
            <person name="Gilroy R."/>
            <person name="Ravi A."/>
            <person name="Getino M."/>
            <person name="Pursley I."/>
            <person name="Horton D.L."/>
            <person name="Alikhan N.F."/>
            <person name="Baker D."/>
            <person name="Gharbi K."/>
            <person name="Hall N."/>
            <person name="Watson M."/>
            <person name="Adriaenssens E.M."/>
            <person name="Foster-Nyarko E."/>
            <person name="Jarju S."/>
            <person name="Secka A."/>
            <person name="Antonio M."/>
            <person name="Oren A."/>
            <person name="Chaudhuri R.R."/>
            <person name="La Ragione R."/>
            <person name="Hildebrand F."/>
            <person name="Pallen M.J."/>
        </authorList>
    </citation>
    <scope>NUCLEOTIDE SEQUENCE</scope>
    <source>
        <strain evidence="1">ChiGjej1B1-19959</strain>
    </source>
</reference>
<evidence type="ECO:0008006" key="3">
    <source>
        <dbReference type="Google" id="ProtNLM"/>
    </source>
</evidence>
<dbReference type="SUPFAM" id="SSF52777">
    <property type="entry name" value="CoA-dependent acyltransferases"/>
    <property type="match status" value="1"/>
</dbReference>
<comment type="caution">
    <text evidence="1">The sequence shown here is derived from an EMBL/GenBank/DDBJ whole genome shotgun (WGS) entry which is preliminary data.</text>
</comment>
<protein>
    <recommendedName>
        <fullName evidence="3">Alcohol acetyltransferase</fullName>
    </recommendedName>
</protein>